<feature type="signal peptide" evidence="1">
    <location>
        <begin position="1"/>
        <end position="20"/>
    </location>
</feature>
<evidence type="ECO:0008006" key="4">
    <source>
        <dbReference type="Google" id="ProtNLM"/>
    </source>
</evidence>
<keyword evidence="3" id="KW-1185">Reference proteome</keyword>
<gene>
    <name evidence="2" type="ORF">C900_04523</name>
</gene>
<dbReference type="Proteomes" id="UP000011135">
    <property type="component" value="Unassembled WGS sequence"/>
</dbReference>
<reference evidence="2 3" key="1">
    <citation type="submission" date="2012-12" db="EMBL/GenBank/DDBJ databases">
        <title>Genome assembly of Fulvivirga imtechensis AK7.</title>
        <authorList>
            <person name="Nupur N."/>
            <person name="Khatri I."/>
            <person name="Kumar R."/>
            <person name="Subramanian S."/>
            <person name="Pinnaka A."/>
        </authorList>
    </citation>
    <scope>NUCLEOTIDE SEQUENCE [LARGE SCALE GENOMIC DNA]</scope>
    <source>
        <strain evidence="2 3">AK7</strain>
    </source>
</reference>
<evidence type="ECO:0000313" key="3">
    <source>
        <dbReference type="Proteomes" id="UP000011135"/>
    </source>
</evidence>
<dbReference type="Pfam" id="PF07610">
    <property type="entry name" value="DUF1573"/>
    <property type="match status" value="1"/>
</dbReference>
<dbReference type="AlphaFoldDB" id="L8JLZ4"/>
<dbReference type="EMBL" id="AMZN01000066">
    <property type="protein sequence ID" value="ELR69820.1"/>
    <property type="molecule type" value="Genomic_DNA"/>
</dbReference>
<sequence length="135" mass="14716">MMKRFFLISMFSFLALALHAQELALANKAPAAEINWLESRTFDFGKIVKDQAAEHVFQFTNKGTEPLIISSVKGSCGCTVTAFTKEPIPPGQTGEIKATYNAKSLGLFQKGITVISNAKESPVMLYVKGEVVEGK</sequence>
<dbReference type="Gene3D" id="2.60.40.10">
    <property type="entry name" value="Immunoglobulins"/>
    <property type="match status" value="1"/>
</dbReference>
<dbReference type="PANTHER" id="PTHR37833">
    <property type="entry name" value="LIPOPROTEIN-RELATED"/>
    <property type="match status" value="1"/>
</dbReference>
<comment type="caution">
    <text evidence="2">The sequence shown here is derived from an EMBL/GenBank/DDBJ whole genome shotgun (WGS) entry which is preliminary data.</text>
</comment>
<organism evidence="2 3">
    <name type="scientific">Fulvivirga imtechensis AK7</name>
    <dbReference type="NCBI Taxonomy" id="1237149"/>
    <lineage>
        <taxon>Bacteria</taxon>
        <taxon>Pseudomonadati</taxon>
        <taxon>Bacteroidota</taxon>
        <taxon>Cytophagia</taxon>
        <taxon>Cytophagales</taxon>
        <taxon>Fulvivirgaceae</taxon>
        <taxon>Fulvivirga</taxon>
    </lineage>
</organism>
<dbReference type="InterPro" id="IPR011467">
    <property type="entry name" value="DUF1573"/>
</dbReference>
<dbReference type="eggNOG" id="COG2885">
    <property type="taxonomic scope" value="Bacteria"/>
</dbReference>
<name>L8JLZ4_9BACT</name>
<dbReference type="STRING" id="1237149.C900_04523"/>
<evidence type="ECO:0000256" key="1">
    <source>
        <dbReference type="SAM" id="SignalP"/>
    </source>
</evidence>
<evidence type="ECO:0000313" key="2">
    <source>
        <dbReference type="EMBL" id="ELR69820.1"/>
    </source>
</evidence>
<dbReference type="RefSeq" id="WP_009581711.1">
    <property type="nucleotide sequence ID" value="NZ_AMZN01000066.1"/>
</dbReference>
<proteinExistence type="predicted"/>
<keyword evidence="1" id="KW-0732">Signal</keyword>
<protein>
    <recommendedName>
        <fullName evidence="4">DUF1573 domain-containing protein</fullName>
    </recommendedName>
</protein>
<accession>L8JLZ4</accession>
<dbReference type="InterPro" id="IPR013783">
    <property type="entry name" value="Ig-like_fold"/>
</dbReference>
<dbReference type="PANTHER" id="PTHR37833:SF1">
    <property type="entry name" value="SIGNAL PEPTIDE PROTEIN"/>
    <property type="match status" value="1"/>
</dbReference>
<feature type="chain" id="PRO_5003994057" description="DUF1573 domain-containing protein" evidence="1">
    <location>
        <begin position="21"/>
        <end position="135"/>
    </location>
</feature>